<comment type="caution">
    <text evidence="2">The sequence shown here is derived from an EMBL/GenBank/DDBJ whole genome shotgun (WGS) entry which is preliminary data.</text>
</comment>
<evidence type="ECO:0000313" key="2">
    <source>
        <dbReference type="EMBL" id="OAO13043.1"/>
    </source>
</evidence>
<keyword evidence="3" id="KW-1185">Reference proteome</keyword>
<dbReference type="Proteomes" id="UP000078348">
    <property type="component" value="Unassembled WGS sequence"/>
</dbReference>
<dbReference type="OrthoDB" id="3596986at2759"/>
<organism evidence="2 3">
    <name type="scientific">Blastocystis sp. subtype 1 (strain ATCC 50177 / NandII)</name>
    <dbReference type="NCBI Taxonomy" id="478820"/>
    <lineage>
        <taxon>Eukaryota</taxon>
        <taxon>Sar</taxon>
        <taxon>Stramenopiles</taxon>
        <taxon>Bigyra</taxon>
        <taxon>Opalozoa</taxon>
        <taxon>Opalinata</taxon>
        <taxon>Blastocystidae</taxon>
        <taxon>Blastocystis</taxon>
    </lineage>
</organism>
<feature type="region of interest" description="Disordered" evidence="1">
    <location>
        <begin position="176"/>
        <end position="199"/>
    </location>
</feature>
<proteinExistence type="predicted"/>
<dbReference type="EMBL" id="LXWW01000472">
    <property type="protein sequence ID" value="OAO13043.1"/>
    <property type="molecule type" value="Genomic_DNA"/>
</dbReference>
<sequence length="214" mass="24846">MLCNQRMHISTKRLGERDASPQLKRARAQPFSDANVLASPSIEPRSKDSSSDTPATPRYIHIQYLQCFNLAFERVCKYNIFQVLDRGVYPQDWTSYRMRWQTLYFEDESDRYELKRYAPSDEHYIPHLNYCLSVVKPQFIFDRQQMRTEQAGRCRFSCHVDSLRLVAHRRSRGKRGLEGHHLGAGAGPHQQTPHPPSLSGVLSQLVSQPFVCIH</sequence>
<evidence type="ECO:0000313" key="3">
    <source>
        <dbReference type="Proteomes" id="UP000078348"/>
    </source>
</evidence>
<evidence type="ECO:0000256" key="1">
    <source>
        <dbReference type="SAM" id="MobiDB-lite"/>
    </source>
</evidence>
<protein>
    <submittedName>
        <fullName evidence="2">Uncharacterized protein</fullName>
    </submittedName>
</protein>
<gene>
    <name evidence="2" type="ORF">AV274_5260</name>
</gene>
<dbReference type="AlphaFoldDB" id="A0A196S7N0"/>
<feature type="region of interest" description="Disordered" evidence="1">
    <location>
        <begin position="9"/>
        <end position="32"/>
    </location>
</feature>
<accession>A0A196S7N0</accession>
<name>A0A196S7N0_BLAHN</name>
<reference evidence="2 3" key="1">
    <citation type="submission" date="2016-05" db="EMBL/GenBank/DDBJ databases">
        <title>Nuclear genome of Blastocystis sp. subtype 1 NandII.</title>
        <authorList>
            <person name="Gentekaki E."/>
            <person name="Curtis B."/>
            <person name="Stairs C."/>
            <person name="Eme L."/>
            <person name="Herman E."/>
            <person name="Klimes V."/>
            <person name="Arias M.C."/>
            <person name="Elias M."/>
            <person name="Hilliou F."/>
            <person name="Klute M."/>
            <person name="Malik S.-B."/>
            <person name="Pightling A."/>
            <person name="Rachubinski R."/>
            <person name="Salas D."/>
            <person name="Schlacht A."/>
            <person name="Suga H."/>
            <person name="Archibald J."/>
            <person name="Ball S.G."/>
            <person name="Clark G."/>
            <person name="Dacks J."/>
            <person name="Van Der Giezen M."/>
            <person name="Tsaousis A."/>
            <person name="Roger A."/>
        </authorList>
    </citation>
    <scope>NUCLEOTIDE SEQUENCE [LARGE SCALE GENOMIC DNA]</scope>
    <source>
        <strain evidence="3">ATCC 50177 / NandII</strain>
    </source>
</reference>